<accession>A0A6P4D146</accession>
<dbReference type="OrthoDB" id="1306001at2759"/>
<name>A0A6P4D146_ARADU</name>
<reference evidence="1" key="1">
    <citation type="journal article" date="2016" name="Nat. Genet.">
        <title>The genome sequences of Arachis duranensis and Arachis ipaensis, the diploid ancestors of cultivated peanut.</title>
        <authorList>
            <person name="Bertioli D.J."/>
            <person name="Cannon S.B."/>
            <person name="Froenicke L."/>
            <person name="Huang G."/>
            <person name="Farmer A.D."/>
            <person name="Cannon E.K."/>
            <person name="Liu X."/>
            <person name="Gao D."/>
            <person name="Clevenger J."/>
            <person name="Dash S."/>
            <person name="Ren L."/>
            <person name="Moretzsohn M.C."/>
            <person name="Shirasawa K."/>
            <person name="Huang W."/>
            <person name="Vidigal B."/>
            <person name="Abernathy B."/>
            <person name="Chu Y."/>
            <person name="Niederhuth C.E."/>
            <person name="Umale P."/>
            <person name="Araujo A.C."/>
            <person name="Kozik A."/>
            <person name="Kim K.D."/>
            <person name="Burow M.D."/>
            <person name="Varshney R.K."/>
            <person name="Wang X."/>
            <person name="Zhang X."/>
            <person name="Barkley N."/>
            <person name="Guimaraes P.M."/>
            <person name="Isobe S."/>
            <person name="Guo B."/>
            <person name="Liao B."/>
            <person name="Stalker H.T."/>
            <person name="Schmitz R.J."/>
            <person name="Scheffler B.E."/>
            <person name="Leal-Bertioli S.C."/>
            <person name="Xun X."/>
            <person name="Jackson S.A."/>
            <person name="Michelmore R."/>
            <person name="Ozias-Akins P."/>
        </authorList>
    </citation>
    <scope>NUCLEOTIDE SEQUENCE [LARGE SCALE GENOMIC DNA]</scope>
    <source>
        <strain evidence="1">cv. V14167</strain>
    </source>
</reference>
<organism evidence="1 2">
    <name type="scientific">Arachis duranensis</name>
    <name type="common">Wild peanut</name>
    <dbReference type="NCBI Taxonomy" id="130453"/>
    <lineage>
        <taxon>Eukaryota</taxon>
        <taxon>Viridiplantae</taxon>
        <taxon>Streptophyta</taxon>
        <taxon>Embryophyta</taxon>
        <taxon>Tracheophyta</taxon>
        <taxon>Spermatophyta</taxon>
        <taxon>Magnoliopsida</taxon>
        <taxon>eudicotyledons</taxon>
        <taxon>Gunneridae</taxon>
        <taxon>Pentapetalae</taxon>
        <taxon>rosids</taxon>
        <taxon>fabids</taxon>
        <taxon>Fabales</taxon>
        <taxon>Fabaceae</taxon>
        <taxon>Papilionoideae</taxon>
        <taxon>50 kb inversion clade</taxon>
        <taxon>dalbergioids sensu lato</taxon>
        <taxon>Dalbergieae</taxon>
        <taxon>Pterocarpus clade</taxon>
        <taxon>Arachis</taxon>
    </lineage>
</organism>
<keyword evidence="1" id="KW-1185">Reference proteome</keyword>
<sequence>MEVGDGRRTQFWQDNWVQGGPLKGSFPRLFSISNQQGSVIGDCGFWNGLEWVWNFQWRRDLFQWELELAHQLHERLRPVKLSAGREDNIVLQSETLSAEITSYSFTKSIWGGLVPRELSFLAGSFWRWKLFIIYFLYVSLRGRKVEQRMFLIGFFIVIWNIWREQYNRIFNNRKAGAEDVQRRMFLSYKEWSGTDPFGC</sequence>
<dbReference type="PANTHER" id="PTHR36617">
    <property type="entry name" value="PROTEIN, PUTATIVE-RELATED"/>
    <property type="match status" value="1"/>
</dbReference>
<dbReference type="PANTHER" id="PTHR36617:SF15">
    <property type="entry name" value="REVERSE TRANSCRIPTASE ZINC-BINDING DOMAIN-CONTAINING PROTEIN"/>
    <property type="match status" value="1"/>
</dbReference>
<dbReference type="GeneID" id="107484160"/>
<dbReference type="AlphaFoldDB" id="A0A6P4D146"/>
<gene>
    <name evidence="2" type="primary">LOC107484160</name>
</gene>
<dbReference type="Proteomes" id="UP000515211">
    <property type="component" value="Chromosome 4"/>
</dbReference>
<dbReference type="RefSeq" id="XP_015960266.1">
    <property type="nucleotide sequence ID" value="XM_016104780.1"/>
</dbReference>
<evidence type="ECO:0000313" key="2">
    <source>
        <dbReference type="RefSeq" id="XP_015960266.1"/>
    </source>
</evidence>
<evidence type="ECO:0000313" key="1">
    <source>
        <dbReference type="Proteomes" id="UP000515211"/>
    </source>
</evidence>
<protein>
    <submittedName>
        <fullName evidence="2">Uncharacterized protein LOC107484160</fullName>
    </submittedName>
</protein>
<dbReference type="KEGG" id="adu:107484160"/>
<proteinExistence type="predicted"/>
<reference evidence="2" key="2">
    <citation type="submission" date="2025-08" db="UniProtKB">
        <authorList>
            <consortium name="RefSeq"/>
        </authorList>
    </citation>
    <scope>IDENTIFICATION</scope>
    <source>
        <tissue evidence="2">Whole plant</tissue>
    </source>
</reference>